<dbReference type="GO" id="GO:0003700">
    <property type="term" value="F:DNA-binding transcription factor activity"/>
    <property type="evidence" value="ECO:0007669"/>
    <property type="project" value="InterPro"/>
</dbReference>
<dbReference type="EMBL" id="MT630943">
    <property type="protein sequence ID" value="QNO44261.1"/>
    <property type="molecule type" value="Genomic_DNA"/>
</dbReference>
<dbReference type="PROSITE" id="PS50987">
    <property type="entry name" value="HTH_ARSR_2"/>
    <property type="match status" value="1"/>
</dbReference>
<proteinExistence type="predicted"/>
<name>A0A7G9Y924_9EURY</name>
<organism evidence="3">
    <name type="scientific">Candidatus Methanogaster sp. ANME-2c ERB4</name>
    <dbReference type="NCBI Taxonomy" id="2759911"/>
    <lineage>
        <taxon>Archaea</taxon>
        <taxon>Methanobacteriati</taxon>
        <taxon>Methanobacteriota</taxon>
        <taxon>Stenosarchaea group</taxon>
        <taxon>Methanomicrobia</taxon>
        <taxon>Methanosarcinales</taxon>
        <taxon>ANME-2 cluster</taxon>
        <taxon>Candidatus Methanogasteraceae</taxon>
        <taxon>Candidatus Methanogaster</taxon>
    </lineage>
</organism>
<feature type="domain" description="HTH arsR-type" evidence="1">
    <location>
        <begin position="2"/>
        <end position="89"/>
    </location>
</feature>
<dbReference type="SUPFAM" id="SSF46785">
    <property type="entry name" value="Winged helix' DNA-binding domain"/>
    <property type="match status" value="1"/>
</dbReference>
<dbReference type="PANTHER" id="PTHR36216">
    <property type="entry name" value="TRANSCRIPTIONAL REGULATOR, TRMB"/>
    <property type="match status" value="1"/>
</dbReference>
<dbReference type="Gene3D" id="1.10.10.10">
    <property type="entry name" value="Winged helix-like DNA-binding domain superfamily/Winged helix DNA-binding domain"/>
    <property type="match status" value="1"/>
</dbReference>
<dbReference type="CDD" id="cd00090">
    <property type="entry name" value="HTH_ARSR"/>
    <property type="match status" value="1"/>
</dbReference>
<dbReference type="InterPro" id="IPR036388">
    <property type="entry name" value="WH-like_DNA-bd_sf"/>
</dbReference>
<accession>A0A7G9Y924</accession>
<evidence type="ECO:0000259" key="1">
    <source>
        <dbReference type="PROSITE" id="PS50987"/>
    </source>
</evidence>
<protein>
    <recommendedName>
        <fullName evidence="1">HTH arsR-type domain-containing protein</fullName>
    </recommendedName>
</protein>
<sequence>MNESTHGEKEKVLLVALKNDKHKRIILEILDNEQITHETLAGRVGVSAPTINWHIRHLKERGIVRADTNGRHTAYSIDHGYGELMHAIR</sequence>
<dbReference type="Pfam" id="PF13412">
    <property type="entry name" value="HTH_24"/>
    <property type="match status" value="1"/>
</dbReference>
<dbReference type="InterPro" id="IPR001845">
    <property type="entry name" value="HTH_ArsR_DNA-bd_dom"/>
</dbReference>
<dbReference type="InterPro" id="IPR036390">
    <property type="entry name" value="WH_DNA-bd_sf"/>
</dbReference>
<gene>
    <name evidence="3" type="ORF">DEBIBGEE_00001</name>
    <name evidence="2" type="ORF">FLBAJJLG_00001</name>
</gene>
<reference evidence="3" key="1">
    <citation type="submission" date="2020-06" db="EMBL/GenBank/DDBJ databases">
        <title>Unique genomic features of the anaerobic methanotrophic archaea.</title>
        <authorList>
            <person name="Chadwick G.L."/>
            <person name="Skennerton C.T."/>
            <person name="Laso-Perez R."/>
            <person name="Leu A.O."/>
            <person name="Speth D.R."/>
            <person name="Yu H."/>
            <person name="Morgan-Lang C."/>
            <person name="Hatzenpichler R."/>
            <person name="Goudeau D."/>
            <person name="Malmstrom R."/>
            <person name="Brazelton W.J."/>
            <person name="Woyke T."/>
            <person name="Hallam S.J."/>
            <person name="Tyson G.W."/>
            <person name="Wegener G."/>
            <person name="Boetius A."/>
            <person name="Orphan V."/>
        </authorList>
    </citation>
    <scope>NUCLEOTIDE SEQUENCE</scope>
</reference>
<dbReference type="EMBL" id="MT630978">
    <property type="protein sequence ID" value="QNO44508.1"/>
    <property type="molecule type" value="Genomic_DNA"/>
</dbReference>
<evidence type="ECO:0000313" key="2">
    <source>
        <dbReference type="EMBL" id="QNO44261.1"/>
    </source>
</evidence>
<dbReference type="PANTHER" id="PTHR36216:SF1">
    <property type="entry name" value="HTH ARSR-TYPE DOMAIN-CONTAINING PROTEIN"/>
    <property type="match status" value="1"/>
</dbReference>
<dbReference type="AlphaFoldDB" id="A0A7G9Y924"/>
<dbReference type="InterPro" id="IPR011991">
    <property type="entry name" value="ArsR-like_HTH"/>
</dbReference>
<evidence type="ECO:0000313" key="3">
    <source>
        <dbReference type="EMBL" id="QNO44508.1"/>
    </source>
</evidence>